<keyword evidence="3" id="KW-0238">DNA-binding</keyword>
<dbReference type="Gene3D" id="3.40.190.10">
    <property type="entry name" value="Periplasmic binding protein-like II"/>
    <property type="match status" value="2"/>
</dbReference>
<dbReference type="SUPFAM" id="SSF46785">
    <property type="entry name" value="Winged helix' DNA-binding domain"/>
    <property type="match status" value="1"/>
</dbReference>
<dbReference type="PANTHER" id="PTHR30346:SF0">
    <property type="entry name" value="HCA OPERON TRANSCRIPTIONAL ACTIVATOR HCAR"/>
    <property type="match status" value="1"/>
</dbReference>
<dbReference type="PROSITE" id="PS50931">
    <property type="entry name" value="HTH_LYSR"/>
    <property type="match status" value="1"/>
</dbReference>
<dbReference type="FunFam" id="1.10.10.10:FF:000001">
    <property type="entry name" value="LysR family transcriptional regulator"/>
    <property type="match status" value="1"/>
</dbReference>
<dbReference type="GO" id="GO:0003700">
    <property type="term" value="F:DNA-binding transcription factor activity"/>
    <property type="evidence" value="ECO:0007669"/>
    <property type="project" value="InterPro"/>
</dbReference>
<dbReference type="Pfam" id="PF00126">
    <property type="entry name" value="HTH_1"/>
    <property type="match status" value="1"/>
</dbReference>
<dbReference type="InterPro" id="IPR036390">
    <property type="entry name" value="WH_DNA-bd_sf"/>
</dbReference>
<dbReference type="EMBL" id="CP031194">
    <property type="protein sequence ID" value="AXG81954.1"/>
    <property type="molecule type" value="Genomic_DNA"/>
</dbReference>
<dbReference type="RefSeq" id="WP_114664494.1">
    <property type="nucleotide sequence ID" value="NZ_CP031194.1"/>
</dbReference>
<keyword evidence="7" id="KW-1185">Reference proteome</keyword>
<dbReference type="Gene3D" id="1.10.10.10">
    <property type="entry name" value="Winged helix-like DNA-binding domain superfamily/Winged helix DNA-binding domain"/>
    <property type="match status" value="1"/>
</dbReference>
<dbReference type="KEGG" id="spad:DVK44_34220"/>
<proteinExistence type="inferred from homology"/>
<evidence type="ECO:0000256" key="4">
    <source>
        <dbReference type="ARBA" id="ARBA00023163"/>
    </source>
</evidence>
<dbReference type="Pfam" id="PF03466">
    <property type="entry name" value="LysR_substrate"/>
    <property type="match status" value="1"/>
</dbReference>
<dbReference type="InterPro" id="IPR005119">
    <property type="entry name" value="LysR_subst-bd"/>
</dbReference>
<evidence type="ECO:0000259" key="5">
    <source>
        <dbReference type="PROSITE" id="PS50931"/>
    </source>
</evidence>
<evidence type="ECO:0000256" key="1">
    <source>
        <dbReference type="ARBA" id="ARBA00009437"/>
    </source>
</evidence>
<evidence type="ECO:0000256" key="3">
    <source>
        <dbReference type="ARBA" id="ARBA00023125"/>
    </source>
</evidence>
<dbReference type="PANTHER" id="PTHR30346">
    <property type="entry name" value="TRANSCRIPTIONAL DUAL REGULATOR HCAR-RELATED"/>
    <property type="match status" value="1"/>
</dbReference>
<dbReference type="PRINTS" id="PR00039">
    <property type="entry name" value="HTHLYSR"/>
</dbReference>
<dbReference type="InterPro" id="IPR036388">
    <property type="entry name" value="WH-like_DNA-bd_sf"/>
</dbReference>
<sequence length="309" mass="33497">MTDQLSFTLTQLQYFVVSAELGNISEAAERLCTSQSTVSSAVRRLEHHLGVQLLLRHHARGVSLTPSGRQLLQEAHMLLGQARSLKAQSDSLVSEISGTIDVGFFFPIAPFLVPLTCRLAKRRHAALQVNVHEESADRILEFLRTGRCELVVTYDFLSGEAEFHPLVRLPLYALLAKDDPRAVEGRISLGELVAQPLVTLSSPSVVRHFEQLCVSAGAPVPEVIKTTTLETMRGLVAAGLGFALMYQRASSVTTLDGREVRAVEIIDDMKPSSIGVAIVPGVPVSGRGEAFLKVLRSAISISYGMTARG</sequence>
<evidence type="ECO:0000256" key="2">
    <source>
        <dbReference type="ARBA" id="ARBA00023015"/>
    </source>
</evidence>
<evidence type="ECO:0000313" key="6">
    <source>
        <dbReference type="EMBL" id="AXG81954.1"/>
    </source>
</evidence>
<dbReference type="OrthoDB" id="3461141at2"/>
<protein>
    <submittedName>
        <fullName evidence="6">LysR family transcriptional regulator</fullName>
    </submittedName>
</protein>
<feature type="domain" description="HTH lysR-type" evidence="5">
    <location>
        <begin position="7"/>
        <end position="65"/>
    </location>
</feature>
<dbReference type="InterPro" id="IPR000847">
    <property type="entry name" value="LysR_HTH_N"/>
</dbReference>
<dbReference type="AlphaFoldDB" id="A0A345HZ30"/>
<reference evidence="7" key="1">
    <citation type="submission" date="2018-07" db="EMBL/GenBank/DDBJ databases">
        <authorList>
            <person name="Zhao J."/>
        </authorList>
    </citation>
    <scope>NUCLEOTIDE SEQUENCE [LARGE SCALE GENOMIC DNA]</scope>
    <source>
        <strain evidence="7">GSSD-12</strain>
    </source>
</reference>
<evidence type="ECO:0000313" key="7">
    <source>
        <dbReference type="Proteomes" id="UP000253868"/>
    </source>
</evidence>
<dbReference type="Proteomes" id="UP000253868">
    <property type="component" value="Chromosome"/>
</dbReference>
<keyword evidence="4" id="KW-0804">Transcription</keyword>
<keyword evidence="2" id="KW-0805">Transcription regulation</keyword>
<dbReference type="GO" id="GO:0032993">
    <property type="term" value="C:protein-DNA complex"/>
    <property type="evidence" value="ECO:0007669"/>
    <property type="project" value="TreeGrafter"/>
</dbReference>
<comment type="similarity">
    <text evidence="1">Belongs to the LysR transcriptional regulatory family.</text>
</comment>
<gene>
    <name evidence="6" type="ORF">DVK44_34220</name>
</gene>
<organism evidence="6 7">
    <name type="scientific">Streptomyces paludis</name>
    <dbReference type="NCBI Taxonomy" id="2282738"/>
    <lineage>
        <taxon>Bacteria</taxon>
        <taxon>Bacillati</taxon>
        <taxon>Actinomycetota</taxon>
        <taxon>Actinomycetes</taxon>
        <taxon>Kitasatosporales</taxon>
        <taxon>Streptomycetaceae</taxon>
        <taxon>Streptomyces</taxon>
    </lineage>
</organism>
<accession>A0A345HZ30</accession>
<dbReference type="SUPFAM" id="SSF53850">
    <property type="entry name" value="Periplasmic binding protein-like II"/>
    <property type="match status" value="1"/>
</dbReference>
<dbReference type="GO" id="GO:0003677">
    <property type="term" value="F:DNA binding"/>
    <property type="evidence" value="ECO:0007669"/>
    <property type="project" value="UniProtKB-KW"/>
</dbReference>
<name>A0A345HZ30_9ACTN</name>